<evidence type="ECO:0000256" key="1">
    <source>
        <dbReference type="ARBA" id="ARBA00007150"/>
    </source>
</evidence>
<dbReference type="GO" id="GO:0005886">
    <property type="term" value="C:plasma membrane"/>
    <property type="evidence" value="ECO:0007669"/>
    <property type="project" value="UniProtKB-SubCell"/>
</dbReference>
<feature type="binding site" evidence="7">
    <location>
        <position position="148"/>
    </location>
    <ligand>
        <name>a 1,2-diacyl-sn-glycero-3-phospho-(1'-sn-glycerol)</name>
        <dbReference type="ChEBI" id="CHEBI:64716"/>
    </ligand>
</feature>
<dbReference type="NCBIfam" id="TIGR00544">
    <property type="entry name" value="lgt"/>
    <property type="match status" value="1"/>
</dbReference>
<keyword evidence="6 7" id="KW-0472">Membrane</keyword>
<feature type="compositionally biased region" description="Acidic residues" evidence="8">
    <location>
        <begin position="354"/>
        <end position="364"/>
    </location>
</feature>
<evidence type="ECO:0000313" key="10">
    <source>
        <dbReference type="Proteomes" id="UP000249377"/>
    </source>
</evidence>
<evidence type="ECO:0000256" key="5">
    <source>
        <dbReference type="ARBA" id="ARBA00022989"/>
    </source>
</evidence>
<reference evidence="9 10" key="1">
    <citation type="submission" date="2018-06" db="EMBL/GenBank/DDBJ databases">
        <title>Noncontiguous genome sequence of Ruminococcaceae bacterium ASD2818.</title>
        <authorList>
            <person name="Chaplin A.V."/>
            <person name="Sokolova S.R."/>
            <person name="Kochetkova T.O."/>
            <person name="Goltsov A.Y."/>
            <person name="Trofimov D.Y."/>
            <person name="Efimov B.A."/>
        </authorList>
    </citation>
    <scope>NUCLEOTIDE SEQUENCE [LARGE SCALE GENOMIC DNA]</scope>
    <source>
        <strain evidence="9 10">ASD2818</strain>
    </source>
</reference>
<keyword evidence="10" id="KW-1185">Reference proteome</keyword>
<dbReference type="PANTHER" id="PTHR30589">
    <property type="entry name" value="PROLIPOPROTEIN DIACYLGLYCERYL TRANSFERASE"/>
    <property type="match status" value="1"/>
</dbReference>
<dbReference type="PROSITE" id="PS01311">
    <property type="entry name" value="LGT"/>
    <property type="match status" value="1"/>
</dbReference>
<feature type="transmembrane region" description="Helical" evidence="7">
    <location>
        <begin position="214"/>
        <end position="233"/>
    </location>
</feature>
<keyword evidence="5 7" id="KW-1133">Transmembrane helix</keyword>
<dbReference type="AlphaFoldDB" id="A0A328UD95"/>
<keyword evidence="9" id="KW-0449">Lipoprotein</keyword>
<evidence type="ECO:0000256" key="2">
    <source>
        <dbReference type="ARBA" id="ARBA00022475"/>
    </source>
</evidence>
<comment type="caution">
    <text evidence="9">The sequence shown here is derived from an EMBL/GenBank/DDBJ whole genome shotgun (WGS) entry which is preliminary data.</text>
</comment>
<feature type="transmembrane region" description="Helical" evidence="7">
    <location>
        <begin position="30"/>
        <end position="50"/>
    </location>
</feature>
<protein>
    <recommendedName>
        <fullName evidence="7">Phosphatidylglycerol--prolipoprotein diacylglyceryl transferase</fullName>
        <ecNumber evidence="7">2.5.1.145</ecNumber>
    </recommendedName>
</protein>
<proteinExistence type="inferred from homology"/>
<accession>A0A328UD95</accession>
<dbReference type="EC" id="2.5.1.145" evidence="7"/>
<dbReference type="HAMAP" id="MF_01147">
    <property type="entry name" value="Lgt"/>
    <property type="match status" value="1"/>
</dbReference>
<name>A0A328UD95_9FIRM</name>
<comment type="similarity">
    <text evidence="1 7">Belongs to the Lgt family.</text>
</comment>
<feature type="transmembrane region" description="Helical" evidence="7">
    <location>
        <begin position="245"/>
        <end position="264"/>
    </location>
</feature>
<evidence type="ECO:0000256" key="7">
    <source>
        <dbReference type="HAMAP-Rule" id="MF_01147"/>
    </source>
</evidence>
<comment type="catalytic activity">
    <reaction evidence="7">
        <text>L-cysteinyl-[prolipoprotein] + a 1,2-diacyl-sn-glycero-3-phospho-(1'-sn-glycerol) = an S-1,2-diacyl-sn-glyceryl-L-cysteinyl-[prolipoprotein] + sn-glycerol 1-phosphate + H(+)</text>
        <dbReference type="Rhea" id="RHEA:56712"/>
        <dbReference type="Rhea" id="RHEA-COMP:14679"/>
        <dbReference type="Rhea" id="RHEA-COMP:14680"/>
        <dbReference type="ChEBI" id="CHEBI:15378"/>
        <dbReference type="ChEBI" id="CHEBI:29950"/>
        <dbReference type="ChEBI" id="CHEBI:57685"/>
        <dbReference type="ChEBI" id="CHEBI:64716"/>
        <dbReference type="ChEBI" id="CHEBI:140658"/>
        <dbReference type="EC" id="2.5.1.145"/>
    </reaction>
</comment>
<comment type="pathway">
    <text evidence="7">Protein modification; lipoprotein biosynthesis (diacylglyceryl transfer).</text>
</comment>
<dbReference type="InterPro" id="IPR001640">
    <property type="entry name" value="Lgt"/>
</dbReference>
<organism evidence="9 10">
    <name type="scientific">Hydrogeniiclostridium mannosilyticum</name>
    <dbReference type="NCBI Taxonomy" id="2764322"/>
    <lineage>
        <taxon>Bacteria</taxon>
        <taxon>Bacillati</taxon>
        <taxon>Bacillota</taxon>
        <taxon>Clostridia</taxon>
        <taxon>Eubacteriales</taxon>
        <taxon>Acutalibacteraceae</taxon>
        <taxon>Hydrogeniiclostridium</taxon>
    </lineage>
</organism>
<evidence type="ECO:0000256" key="6">
    <source>
        <dbReference type="ARBA" id="ARBA00023136"/>
    </source>
</evidence>
<feature type="transmembrane region" description="Helical" evidence="7">
    <location>
        <begin position="95"/>
        <end position="117"/>
    </location>
</feature>
<sequence length="364" mass="39894">MSAMYHVEFPKFGWEFDLSPTVFKIGNFELRWYGLIIACGFLLAFIYALYSAKKMRINQDKLINCVIFGLIGGIVGARLYYVIFYSGSTYRDNPLAIFNIFEGGLGIYGGIIGALLVGGITAKICKMKVSAVLDIASLGFLIGQCIGRWGNFVNQEAFGTATDLPWGMTSEATQKFTSSPVHPCFLYESLWCLLGFILLHFFTRKLRRYDGQTFLLYLIWYGVGRFFIEGLRTDSLLTPFINLRVSQLVAAVTVLAAVVLLIVFHKKTSLTGCGSKKVMAMNQLVDEIPAEDGPSTIFGDLPPVDAEEAPQEENAASASEDSHAVPDSGETEGEESGAAEAAVAVEAPERSVEDTEEPSSDENK</sequence>
<dbReference type="UniPathway" id="UPA00664"/>
<gene>
    <name evidence="7 9" type="primary">lgt</name>
    <name evidence="9" type="ORF">DPQ25_09005</name>
</gene>
<evidence type="ECO:0000256" key="4">
    <source>
        <dbReference type="ARBA" id="ARBA00022692"/>
    </source>
</evidence>
<feature type="transmembrane region" description="Helical" evidence="7">
    <location>
        <begin position="185"/>
        <end position="202"/>
    </location>
</feature>
<evidence type="ECO:0000313" key="9">
    <source>
        <dbReference type="EMBL" id="RAQ28455.1"/>
    </source>
</evidence>
<comment type="subcellular location">
    <subcellularLocation>
        <location evidence="7">Cell membrane</location>
        <topology evidence="7">Multi-pass membrane protein</topology>
    </subcellularLocation>
</comment>
<keyword evidence="4 7" id="KW-0812">Transmembrane</keyword>
<dbReference type="EMBL" id="QLYR01000005">
    <property type="protein sequence ID" value="RAQ28455.1"/>
    <property type="molecule type" value="Genomic_DNA"/>
</dbReference>
<dbReference type="GO" id="GO:0008961">
    <property type="term" value="F:phosphatidylglycerol-prolipoprotein diacylglyceryl transferase activity"/>
    <property type="evidence" value="ECO:0007669"/>
    <property type="project" value="UniProtKB-UniRule"/>
</dbReference>
<evidence type="ECO:0000256" key="3">
    <source>
        <dbReference type="ARBA" id="ARBA00022679"/>
    </source>
</evidence>
<comment type="function">
    <text evidence="7">Catalyzes the transfer of the diacylglyceryl group from phosphatidylglycerol to the sulfhydryl group of the N-terminal cysteine of a prolipoprotein, the first step in the formation of mature lipoproteins.</text>
</comment>
<feature type="transmembrane region" description="Helical" evidence="7">
    <location>
        <begin position="129"/>
        <end position="149"/>
    </location>
</feature>
<feature type="region of interest" description="Disordered" evidence="8">
    <location>
        <begin position="291"/>
        <end position="364"/>
    </location>
</feature>
<keyword evidence="3 7" id="KW-0808">Transferase</keyword>
<feature type="transmembrane region" description="Helical" evidence="7">
    <location>
        <begin position="62"/>
        <end position="83"/>
    </location>
</feature>
<evidence type="ECO:0000256" key="8">
    <source>
        <dbReference type="SAM" id="MobiDB-lite"/>
    </source>
</evidence>
<keyword evidence="2 7" id="KW-1003">Cell membrane</keyword>
<dbReference type="Pfam" id="PF01790">
    <property type="entry name" value="LGT"/>
    <property type="match status" value="1"/>
</dbReference>
<dbReference type="GO" id="GO:0042158">
    <property type="term" value="P:lipoprotein biosynthetic process"/>
    <property type="evidence" value="ECO:0007669"/>
    <property type="project" value="UniProtKB-UniRule"/>
</dbReference>
<dbReference type="Proteomes" id="UP000249377">
    <property type="component" value="Unassembled WGS sequence"/>
</dbReference>
<dbReference type="PANTHER" id="PTHR30589:SF0">
    <property type="entry name" value="PHOSPHATIDYLGLYCEROL--PROLIPOPROTEIN DIACYLGLYCERYL TRANSFERASE"/>
    <property type="match status" value="1"/>
</dbReference>